<evidence type="ECO:0000313" key="2">
    <source>
        <dbReference type="EnsemblMetazoa" id="G6956.4:cds"/>
    </source>
</evidence>
<dbReference type="PANTHER" id="PTHR16049">
    <property type="entry name" value="IQ DOMAIN-CONTAINING PROTEIN C"/>
    <property type="match status" value="1"/>
</dbReference>
<name>A0A8W8NR04_MAGGI</name>
<feature type="compositionally biased region" description="Polar residues" evidence="1">
    <location>
        <begin position="237"/>
        <end position="256"/>
    </location>
</feature>
<dbReference type="EnsemblMetazoa" id="G6956.3">
    <property type="protein sequence ID" value="G6956.3:cds"/>
    <property type="gene ID" value="G6956"/>
</dbReference>
<protein>
    <recommendedName>
        <fullName evidence="4">IQ domain-containing protein C</fullName>
    </recommendedName>
</protein>
<feature type="region of interest" description="Disordered" evidence="1">
    <location>
        <begin position="210"/>
        <end position="275"/>
    </location>
</feature>
<dbReference type="AlphaFoldDB" id="A0A8W8NR04"/>
<dbReference type="InterPro" id="IPR042506">
    <property type="entry name" value="IQCC"/>
</dbReference>
<keyword evidence="3" id="KW-1185">Reference proteome</keyword>
<sequence>MAEDCTENEYNVAEITRLQALFRGVLVRKWMHETRGEYDGIFSKIENNSSSIHPAWKSKRLCRPIVQKKQKHKTLQRDSASPVVEKTKDSREVPKIQDVASQQTIFVQTKLTNGASSKLIDIEKSCENETQSSFQYFEHKFLTVETQTSFCEPSSYSKEKPTSEQCVQTRKESTDHCLPQAWEQTLEPEQTGKIKTVTATEVFTVEEVKEKAIDKDSSDHEQEEAGGTDVKECLSAKQPTNLTSPGFSSHSESSAPTKGISPRGKQNTVVTSGGLSNETSVWDSFHSVTAAPPVNIPKEPQYPKDYESLQDMRKNIAMELLWVQQAINSRKNYLRLKGQISA</sequence>
<accession>A0A8W8NR04</accession>
<dbReference type="EnsemblMetazoa" id="G6956.4">
    <property type="protein sequence ID" value="G6956.4:cds"/>
    <property type="gene ID" value="G6956"/>
</dbReference>
<feature type="region of interest" description="Disordered" evidence="1">
    <location>
        <begin position="72"/>
        <end position="92"/>
    </location>
</feature>
<evidence type="ECO:0000313" key="3">
    <source>
        <dbReference type="Proteomes" id="UP000005408"/>
    </source>
</evidence>
<organism evidence="2 3">
    <name type="scientific">Magallana gigas</name>
    <name type="common">Pacific oyster</name>
    <name type="synonym">Crassostrea gigas</name>
    <dbReference type="NCBI Taxonomy" id="29159"/>
    <lineage>
        <taxon>Eukaryota</taxon>
        <taxon>Metazoa</taxon>
        <taxon>Spiralia</taxon>
        <taxon>Lophotrochozoa</taxon>
        <taxon>Mollusca</taxon>
        <taxon>Bivalvia</taxon>
        <taxon>Autobranchia</taxon>
        <taxon>Pteriomorphia</taxon>
        <taxon>Ostreida</taxon>
        <taxon>Ostreoidea</taxon>
        <taxon>Ostreidae</taxon>
        <taxon>Magallana</taxon>
    </lineage>
</organism>
<feature type="compositionally biased region" description="Basic and acidic residues" evidence="1">
    <location>
        <begin position="210"/>
        <end position="220"/>
    </location>
</feature>
<proteinExistence type="predicted"/>
<reference evidence="2" key="1">
    <citation type="submission" date="2022-08" db="UniProtKB">
        <authorList>
            <consortium name="EnsemblMetazoa"/>
        </authorList>
    </citation>
    <scope>IDENTIFICATION</scope>
    <source>
        <strain evidence="2">05x7-T-G4-1.051#20</strain>
    </source>
</reference>
<dbReference type="PANTHER" id="PTHR16049:SF8">
    <property type="entry name" value="IQ DOMAIN-CONTAINING PROTEIN C"/>
    <property type="match status" value="1"/>
</dbReference>
<evidence type="ECO:0000256" key="1">
    <source>
        <dbReference type="SAM" id="MobiDB-lite"/>
    </source>
</evidence>
<feature type="compositionally biased region" description="Polar residues" evidence="1">
    <location>
        <begin position="264"/>
        <end position="275"/>
    </location>
</feature>
<dbReference type="Proteomes" id="UP000005408">
    <property type="component" value="Unassembled WGS sequence"/>
</dbReference>
<dbReference type="PROSITE" id="PS50096">
    <property type="entry name" value="IQ"/>
    <property type="match status" value="1"/>
</dbReference>
<evidence type="ECO:0008006" key="4">
    <source>
        <dbReference type="Google" id="ProtNLM"/>
    </source>
</evidence>